<protein>
    <submittedName>
        <fullName evidence="4">Flavin-containing monooxygenase</fullName>
    </submittedName>
</protein>
<keyword evidence="3" id="KW-0560">Oxidoreductase</keyword>
<dbReference type="AlphaFoldDB" id="B4RFN9"/>
<dbReference type="Gene3D" id="3.50.50.60">
    <property type="entry name" value="FAD/NAD(P)-binding domain"/>
    <property type="match status" value="2"/>
</dbReference>
<dbReference type="EMBL" id="CP000747">
    <property type="protein sequence ID" value="ACG77120.1"/>
    <property type="molecule type" value="Genomic_DNA"/>
</dbReference>
<dbReference type="InterPro" id="IPR036188">
    <property type="entry name" value="FAD/NAD-bd_sf"/>
</dbReference>
<evidence type="ECO:0000313" key="4">
    <source>
        <dbReference type="EMBL" id="ACG77120.1"/>
    </source>
</evidence>
<dbReference type="eggNOG" id="COG2072">
    <property type="taxonomic scope" value="Bacteria"/>
</dbReference>
<dbReference type="PRINTS" id="PR00469">
    <property type="entry name" value="PNDRDTASEII"/>
</dbReference>
<dbReference type="STRING" id="450851.PHZ_c0706"/>
<dbReference type="GO" id="GO:0050661">
    <property type="term" value="F:NADP binding"/>
    <property type="evidence" value="ECO:0007669"/>
    <property type="project" value="InterPro"/>
</dbReference>
<dbReference type="InterPro" id="IPR020946">
    <property type="entry name" value="Flavin_mOase-like"/>
</dbReference>
<dbReference type="Proteomes" id="UP000001868">
    <property type="component" value="Chromosome"/>
</dbReference>
<dbReference type="PANTHER" id="PTHR42877">
    <property type="entry name" value="L-ORNITHINE N(5)-MONOOXYGENASE-RELATED"/>
    <property type="match status" value="1"/>
</dbReference>
<accession>B4RFN9</accession>
<evidence type="ECO:0000256" key="2">
    <source>
        <dbReference type="ARBA" id="ARBA00022827"/>
    </source>
</evidence>
<evidence type="ECO:0000256" key="1">
    <source>
        <dbReference type="ARBA" id="ARBA00022630"/>
    </source>
</evidence>
<keyword evidence="4" id="KW-0503">Monooxygenase</keyword>
<reference evidence="4 5" key="1">
    <citation type="journal article" date="2008" name="BMC Genomics">
        <title>Complete genome of Phenylobacterium zucineum - a novel facultative intracellular bacterium isolated from human erythroleukemia cell line K562.</title>
        <authorList>
            <person name="Luo Y."/>
            <person name="Xu X."/>
            <person name="Ding Z."/>
            <person name="Liu Z."/>
            <person name="Zhang B."/>
            <person name="Yan Z."/>
            <person name="Sun J."/>
            <person name="Hu S."/>
            <person name="Hu X."/>
        </authorList>
    </citation>
    <scope>NUCLEOTIDE SEQUENCE [LARGE SCALE GENOMIC DNA]</scope>
    <source>
        <strain evidence="4 5">HLK1</strain>
    </source>
</reference>
<dbReference type="HOGENOM" id="CLU_006937_7_1_5"/>
<dbReference type="KEGG" id="pzu:PHZ_c0706"/>
<keyword evidence="5" id="KW-1185">Reference proteome</keyword>
<gene>
    <name evidence="4" type="ordered locus">PHZ_c0706</name>
</gene>
<keyword evidence="1" id="KW-0285">Flavoprotein</keyword>
<evidence type="ECO:0000313" key="5">
    <source>
        <dbReference type="Proteomes" id="UP000001868"/>
    </source>
</evidence>
<name>B4RFN9_PHEZH</name>
<keyword evidence="2" id="KW-0274">FAD</keyword>
<dbReference type="GO" id="GO:0050660">
    <property type="term" value="F:flavin adenine dinucleotide binding"/>
    <property type="evidence" value="ECO:0007669"/>
    <property type="project" value="InterPro"/>
</dbReference>
<dbReference type="SUPFAM" id="SSF51905">
    <property type="entry name" value="FAD/NAD(P)-binding domain"/>
    <property type="match status" value="1"/>
</dbReference>
<dbReference type="InterPro" id="IPR051209">
    <property type="entry name" value="FAD-bind_Monooxygenase_sf"/>
</dbReference>
<dbReference type="PANTHER" id="PTHR42877:SF4">
    <property type="entry name" value="FAD_NAD(P)-BINDING DOMAIN-CONTAINING PROTEIN-RELATED"/>
    <property type="match status" value="1"/>
</dbReference>
<sequence>MRERATEAAAGRGDPAPARADPQLDCEVLIVGAGLSGLATAVYLQKSGIDDVLLLERSHTLGGTWRDNTYPGCTVDLPTIYYSFSFAPLFDWSTFYAPQSELFSYCRMIADKHGLTGKIRCDSLVSACRYDAAANVWITELADGRRFVSRYLTVATGLFSTPNLPDIEGVERFRGKVFHSTAWDHSYDLRSKTAAVIGNGATGVQIIPEVAEVVDRLDVYQRTPTWVLPKPDKPLSPRMKWALKHVPGFAYLLRQLAFLVIDIPLYGILIDHPRFRWLAKRLERVCVEHIRRELPDPELQAKMIPTFDFGCRRPTWSNKYYKAFRRPNVRLVTDRIARVTEDSIVTADGEERKIDAIILATGFRRGERHTQPTIPIFGKGGQELEDFWDAQGRQAFKGVSITGFPNLFLTFGPYSVNSLSFIRMMEASAFHIARVMRAARARRANYVEVTPEAQARDQELMTRLSTRNIFLHGQCAGALPADTLKAPRGGLRPRNSLASWLEQQTFRLSSYAFARKG</sequence>
<dbReference type="Pfam" id="PF00743">
    <property type="entry name" value="FMO-like"/>
    <property type="match status" value="1"/>
</dbReference>
<proteinExistence type="predicted"/>
<organism evidence="4 5">
    <name type="scientific">Phenylobacterium zucineum (strain HLK1)</name>
    <dbReference type="NCBI Taxonomy" id="450851"/>
    <lineage>
        <taxon>Bacteria</taxon>
        <taxon>Pseudomonadati</taxon>
        <taxon>Pseudomonadota</taxon>
        <taxon>Alphaproteobacteria</taxon>
        <taxon>Caulobacterales</taxon>
        <taxon>Caulobacteraceae</taxon>
        <taxon>Phenylobacterium</taxon>
    </lineage>
</organism>
<dbReference type="GO" id="GO:0004499">
    <property type="term" value="F:N,N-dimethylaniline monooxygenase activity"/>
    <property type="evidence" value="ECO:0007669"/>
    <property type="project" value="InterPro"/>
</dbReference>
<evidence type="ECO:0000256" key="3">
    <source>
        <dbReference type="ARBA" id="ARBA00023002"/>
    </source>
</evidence>